<dbReference type="AlphaFoldDB" id="A0A2N7S019"/>
<sequence>MANSIDSRQSPSLEAEEFTPPTATHPRSLVKVLLVSCGDVATEAGLRFHAHGHEVTAWRRQADKLPGQFTGHSVDLLVPAKWPAIDPETDIVVLTPVPVTRDAEGYQRSYLNVAKELATRVAADCPKLRRFIYVSSSAVMGGEAGQWVDESAPLAPTRETSKVLAQTEIALAGSGLPVTILRASGIYGPGRTRLIDMVRSGTAQLPIQSHWTNRIHRDDLAQAIVHVAALGEQAAELYLASDSAPAQLGEVYEFLAKQLDLPVPPGASEAPTRRAADRRLDNARLLASGLQLEYPSYAQGYRHILEGTSTRHQ</sequence>
<dbReference type="InterPro" id="IPR051783">
    <property type="entry name" value="NAD(P)-dependent_oxidoreduct"/>
</dbReference>
<dbReference type="SUPFAM" id="SSF51735">
    <property type="entry name" value="NAD(P)-binding Rossmann-fold domains"/>
    <property type="match status" value="1"/>
</dbReference>
<dbReference type="Gene3D" id="3.40.50.720">
    <property type="entry name" value="NAD(P)-binding Rossmann-like Domain"/>
    <property type="match status" value="1"/>
</dbReference>
<dbReference type="GO" id="GO:0004029">
    <property type="term" value="F:aldehyde dehydrogenase (NAD+) activity"/>
    <property type="evidence" value="ECO:0007669"/>
    <property type="project" value="TreeGrafter"/>
</dbReference>
<dbReference type="PANTHER" id="PTHR48079">
    <property type="entry name" value="PROTEIN YEEZ"/>
    <property type="match status" value="1"/>
</dbReference>
<name>A0A2N7S019_9MICC</name>
<accession>A0A2N7S019</accession>
<evidence type="ECO:0000313" key="3">
    <source>
        <dbReference type="EMBL" id="PMQ19478.1"/>
    </source>
</evidence>
<dbReference type="GO" id="GO:0005737">
    <property type="term" value="C:cytoplasm"/>
    <property type="evidence" value="ECO:0007669"/>
    <property type="project" value="TreeGrafter"/>
</dbReference>
<evidence type="ECO:0000259" key="2">
    <source>
        <dbReference type="Pfam" id="PF01370"/>
    </source>
</evidence>
<feature type="domain" description="NAD-dependent epimerase/dehydratase" evidence="2">
    <location>
        <begin position="48"/>
        <end position="230"/>
    </location>
</feature>
<comment type="caution">
    <text evidence="3">The sequence shown here is derived from an EMBL/GenBank/DDBJ whole genome shotgun (WGS) entry which is preliminary data.</text>
</comment>
<proteinExistence type="predicted"/>
<dbReference type="InterPro" id="IPR036291">
    <property type="entry name" value="NAD(P)-bd_dom_sf"/>
</dbReference>
<evidence type="ECO:0000313" key="4">
    <source>
        <dbReference type="Proteomes" id="UP000235739"/>
    </source>
</evidence>
<dbReference type="InterPro" id="IPR001509">
    <property type="entry name" value="Epimerase_deHydtase"/>
</dbReference>
<evidence type="ECO:0000256" key="1">
    <source>
        <dbReference type="SAM" id="MobiDB-lite"/>
    </source>
</evidence>
<dbReference type="EMBL" id="PNQX01000002">
    <property type="protein sequence ID" value="PMQ19478.1"/>
    <property type="molecule type" value="Genomic_DNA"/>
</dbReference>
<dbReference type="PANTHER" id="PTHR48079:SF6">
    <property type="entry name" value="NAD(P)-BINDING DOMAIN-CONTAINING PROTEIN-RELATED"/>
    <property type="match status" value="1"/>
</dbReference>
<feature type="compositionally biased region" description="Polar residues" evidence="1">
    <location>
        <begin position="1"/>
        <end position="12"/>
    </location>
</feature>
<protein>
    <submittedName>
        <fullName evidence="3">NAD(P)-dependent oxidoreductase</fullName>
    </submittedName>
</protein>
<dbReference type="Proteomes" id="UP000235739">
    <property type="component" value="Unassembled WGS sequence"/>
</dbReference>
<organism evidence="3 4">
    <name type="scientific">Glutamicibacter arilaitensis</name>
    <dbReference type="NCBI Taxonomy" id="256701"/>
    <lineage>
        <taxon>Bacteria</taxon>
        <taxon>Bacillati</taxon>
        <taxon>Actinomycetota</taxon>
        <taxon>Actinomycetes</taxon>
        <taxon>Micrococcales</taxon>
        <taxon>Micrococcaceae</taxon>
        <taxon>Glutamicibacter</taxon>
    </lineage>
</organism>
<gene>
    <name evidence="3" type="ORF">CIK84_12390</name>
</gene>
<feature type="region of interest" description="Disordered" evidence="1">
    <location>
        <begin position="1"/>
        <end position="22"/>
    </location>
</feature>
<dbReference type="Pfam" id="PF01370">
    <property type="entry name" value="Epimerase"/>
    <property type="match status" value="1"/>
</dbReference>
<reference evidence="3 4" key="1">
    <citation type="journal article" date="2017" name="Elife">
        <title>Extensive horizontal gene transfer in cheese-associated bacteria.</title>
        <authorList>
            <person name="Bonham K.S."/>
            <person name="Wolfe B.E."/>
            <person name="Dutton R.J."/>
        </authorList>
    </citation>
    <scope>NUCLEOTIDE SEQUENCE [LARGE SCALE GENOMIC DNA]</scope>
    <source>
        <strain evidence="3 4">JB182</strain>
    </source>
</reference>